<dbReference type="InterPro" id="IPR023214">
    <property type="entry name" value="HAD_sf"/>
</dbReference>
<evidence type="ECO:0000256" key="4">
    <source>
        <dbReference type="ARBA" id="ARBA00023180"/>
    </source>
</evidence>
<dbReference type="PANTHER" id="PTHR31284">
    <property type="entry name" value="ACID PHOSPHATASE-LIKE PROTEIN"/>
    <property type="match status" value="1"/>
</dbReference>
<feature type="chain" id="PRO_5019260936" evidence="6">
    <location>
        <begin position="22"/>
        <end position="266"/>
    </location>
</feature>
<comment type="function">
    <text evidence="1 5">May function as somatic storage protein during early seedling development.</text>
</comment>
<evidence type="ECO:0000256" key="6">
    <source>
        <dbReference type="SAM" id="SignalP"/>
    </source>
</evidence>
<evidence type="ECO:0000313" key="7">
    <source>
        <dbReference type="EMBL" id="RZC00852.1"/>
    </source>
</evidence>
<dbReference type="Pfam" id="PF03767">
    <property type="entry name" value="Acid_phosphat_B"/>
    <property type="match status" value="1"/>
</dbReference>
<dbReference type="CDD" id="cd07535">
    <property type="entry name" value="HAD_VSP"/>
    <property type="match status" value="1"/>
</dbReference>
<dbReference type="NCBIfam" id="TIGR01675">
    <property type="entry name" value="plant-AP"/>
    <property type="match status" value="1"/>
</dbReference>
<comment type="caution">
    <text evidence="7">The sequence shown here is derived from an EMBL/GenBank/DDBJ whole genome shotgun (WGS) entry which is preliminary data.</text>
</comment>
<evidence type="ECO:0000256" key="3">
    <source>
        <dbReference type="ARBA" id="ARBA00022761"/>
    </source>
</evidence>
<protein>
    <submittedName>
        <fullName evidence="7">Stem 28 kDa glycoprotein</fullName>
    </submittedName>
</protein>
<dbReference type="Gene3D" id="3.40.50.1000">
    <property type="entry name" value="HAD superfamily/HAD-like"/>
    <property type="match status" value="1"/>
</dbReference>
<dbReference type="InterPro" id="IPR010028">
    <property type="entry name" value="Acid_phosphatase_pln"/>
</dbReference>
<dbReference type="EMBL" id="QZWG01000007">
    <property type="protein sequence ID" value="RZC00852.1"/>
    <property type="molecule type" value="Genomic_DNA"/>
</dbReference>
<proteinExistence type="inferred from homology"/>
<name>A0A445JR00_GLYSO</name>
<sequence>MKVIVFFVAIIILGAEWQCNGSEHEHEHEHGHSYQIFPLRMKTGPGGHYIPEVSCKSWRLGVEAHNVIDWRTIPQDCEGYIGNYMLGHQYRSDSKTVCREAYFYAKTINITAKTTWVFDVDETTLSNLPYFADHGFGVELYNATAFNEWVDLGEAPALPESLKLYNKLLSLGIKIVFITGRPLYQQAVTATNLKLAGYYKWEKLITKDTDKYNGKTAVTYKSTERQKLEENGYNIIGNIGDQWSDILGTNTGHRTFKLPDPMYYIS</sequence>
<accession>A0A445JR00</accession>
<reference evidence="7 8" key="1">
    <citation type="submission" date="2018-09" db="EMBL/GenBank/DDBJ databases">
        <title>A high-quality reference genome of wild soybean provides a powerful tool to mine soybean genomes.</title>
        <authorList>
            <person name="Xie M."/>
            <person name="Chung C.Y.L."/>
            <person name="Li M.-W."/>
            <person name="Wong F.-L."/>
            <person name="Chan T.-F."/>
            <person name="Lam H.-M."/>
        </authorList>
    </citation>
    <scope>NUCLEOTIDE SEQUENCE [LARGE SCALE GENOMIC DNA]</scope>
    <source>
        <strain evidence="8">cv. W05</strain>
        <tissue evidence="7">Hypocotyl of etiolated seedlings</tissue>
    </source>
</reference>
<organism evidence="7 8">
    <name type="scientific">Glycine soja</name>
    <name type="common">Wild soybean</name>
    <dbReference type="NCBI Taxonomy" id="3848"/>
    <lineage>
        <taxon>Eukaryota</taxon>
        <taxon>Viridiplantae</taxon>
        <taxon>Streptophyta</taxon>
        <taxon>Embryophyta</taxon>
        <taxon>Tracheophyta</taxon>
        <taxon>Spermatophyta</taxon>
        <taxon>Magnoliopsida</taxon>
        <taxon>eudicotyledons</taxon>
        <taxon>Gunneridae</taxon>
        <taxon>Pentapetalae</taxon>
        <taxon>rosids</taxon>
        <taxon>fabids</taxon>
        <taxon>Fabales</taxon>
        <taxon>Fabaceae</taxon>
        <taxon>Papilionoideae</taxon>
        <taxon>50 kb inversion clade</taxon>
        <taxon>NPAAA clade</taxon>
        <taxon>indigoferoid/millettioid clade</taxon>
        <taxon>Phaseoleae</taxon>
        <taxon>Glycine</taxon>
        <taxon>Glycine subgen. Soja</taxon>
    </lineage>
</organism>
<dbReference type="InterPro" id="IPR036412">
    <property type="entry name" value="HAD-like_sf"/>
</dbReference>
<dbReference type="GO" id="GO:0003993">
    <property type="term" value="F:acid phosphatase activity"/>
    <property type="evidence" value="ECO:0007669"/>
    <property type="project" value="InterPro"/>
</dbReference>
<keyword evidence="2 6" id="KW-0732">Signal</keyword>
<evidence type="ECO:0000256" key="2">
    <source>
        <dbReference type="ARBA" id="ARBA00022729"/>
    </source>
</evidence>
<dbReference type="PANTHER" id="PTHR31284:SF19">
    <property type="entry name" value="VEGETATIVE STORAGE PROTEIN 1-RELATED"/>
    <property type="match status" value="1"/>
</dbReference>
<evidence type="ECO:0000313" key="8">
    <source>
        <dbReference type="Proteomes" id="UP000289340"/>
    </source>
</evidence>
<gene>
    <name evidence="7" type="ORF">D0Y65_016585</name>
</gene>
<keyword evidence="3 5" id="KW-0758">Storage protein</keyword>
<comment type="similarity">
    <text evidence="5">Belongs to the APS1/VSP family.</text>
</comment>
<dbReference type="GO" id="GO:0045735">
    <property type="term" value="F:nutrient reservoir activity"/>
    <property type="evidence" value="ECO:0007669"/>
    <property type="project" value="UniProtKB-UniRule"/>
</dbReference>
<keyword evidence="4" id="KW-0325">Glycoprotein</keyword>
<feature type="signal peptide" evidence="6">
    <location>
        <begin position="1"/>
        <end position="21"/>
    </location>
</feature>
<dbReference type="Proteomes" id="UP000289340">
    <property type="component" value="Chromosome 7"/>
</dbReference>
<dbReference type="InterPro" id="IPR014403">
    <property type="entry name" value="APS1/VSP"/>
</dbReference>
<keyword evidence="8" id="KW-1185">Reference proteome</keyword>
<dbReference type="InterPro" id="IPR005519">
    <property type="entry name" value="Acid_phosphat_B-like"/>
</dbReference>
<dbReference type="AlphaFoldDB" id="A0A445JR00"/>
<dbReference type="Gramene" id="XM_028383083.1">
    <property type="protein sequence ID" value="XP_028238884.1"/>
    <property type="gene ID" value="LOC114417977"/>
</dbReference>
<dbReference type="SUPFAM" id="SSF56784">
    <property type="entry name" value="HAD-like"/>
    <property type="match status" value="1"/>
</dbReference>
<evidence type="ECO:0000256" key="5">
    <source>
        <dbReference type="PIRNR" id="PIRNR002674"/>
    </source>
</evidence>
<evidence type="ECO:0000256" key="1">
    <source>
        <dbReference type="ARBA" id="ARBA00002410"/>
    </source>
</evidence>
<dbReference type="PIRSF" id="PIRSF002674">
    <property type="entry name" value="VSP"/>
    <property type="match status" value="1"/>
</dbReference>